<evidence type="ECO:0008006" key="3">
    <source>
        <dbReference type="Google" id="ProtNLM"/>
    </source>
</evidence>
<dbReference type="RefSeq" id="WP_264369548.1">
    <property type="nucleotide sequence ID" value="NZ_JAPCIO010000008.1"/>
</dbReference>
<gene>
    <name evidence="1" type="ORF">OJ995_11480</name>
</gene>
<reference evidence="1" key="1">
    <citation type="submission" date="2022-10" db="EMBL/GenBank/DDBJ databases">
        <title>Flavobacterium sp. nov., a bacterium isolated from lake sediment.</title>
        <authorList>
            <person name="Qu J.-H."/>
        </authorList>
    </citation>
    <scope>NUCLEOTIDE SEQUENCE</scope>
    <source>
        <strain evidence="1">TH16-21</strain>
    </source>
</reference>
<keyword evidence="2" id="KW-1185">Reference proteome</keyword>
<dbReference type="EMBL" id="JAPCIO010000008">
    <property type="protein sequence ID" value="MCW1148840.1"/>
    <property type="molecule type" value="Genomic_DNA"/>
</dbReference>
<name>A0ABT3EJV9_9FLAO</name>
<accession>A0ABT3EJV9</accession>
<proteinExistence type="predicted"/>
<dbReference type="Proteomes" id="UP001165677">
    <property type="component" value="Unassembled WGS sequence"/>
</dbReference>
<evidence type="ECO:0000313" key="2">
    <source>
        <dbReference type="Proteomes" id="UP001165677"/>
    </source>
</evidence>
<organism evidence="1 2">
    <name type="scientific">Flavobacterium lacisediminis</name>
    <dbReference type="NCBI Taxonomy" id="2989705"/>
    <lineage>
        <taxon>Bacteria</taxon>
        <taxon>Pseudomonadati</taxon>
        <taxon>Bacteroidota</taxon>
        <taxon>Flavobacteriia</taxon>
        <taxon>Flavobacteriales</taxon>
        <taxon>Flavobacteriaceae</taxon>
        <taxon>Flavobacterium</taxon>
    </lineage>
</organism>
<sequence>MSRTTLRICITTKDIISIEECSPRTASQKMSDMRVYFNKIEKRCKLTFREYANYTGIPIEELEPFRLPPNYKAA</sequence>
<protein>
    <recommendedName>
        <fullName evidence="3">XRE family transcriptional regulator</fullName>
    </recommendedName>
</protein>
<evidence type="ECO:0000313" key="1">
    <source>
        <dbReference type="EMBL" id="MCW1148840.1"/>
    </source>
</evidence>
<comment type="caution">
    <text evidence="1">The sequence shown here is derived from an EMBL/GenBank/DDBJ whole genome shotgun (WGS) entry which is preliminary data.</text>
</comment>